<feature type="region of interest" description="Disordered" evidence="1">
    <location>
        <begin position="450"/>
        <end position="487"/>
    </location>
</feature>
<feature type="region of interest" description="Disordered" evidence="1">
    <location>
        <begin position="1"/>
        <end position="135"/>
    </location>
</feature>
<feature type="region of interest" description="Disordered" evidence="1">
    <location>
        <begin position="1035"/>
        <end position="1149"/>
    </location>
</feature>
<proteinExistence type="predicted"/>
<dbReference type="EMBL" id="LN714484">
    <property type="protein sequence ID" value="CEL68297.1"/>
    <property type="molecule type" value="Genomic_DNA"/>
</dbReference>
<accession>A0A0F7UJK6</accession>
<feature type="region of interest" description="Disordered" evidence="1">
    <location>
        <begin position="202"/>
        <end position="230"/>
    </location>
</feature>
<evidence type="ECO:0000313" key="2">
    <source>
        <dbReference type="EMBL" id="CEL68297.1"/>
    </source>
</evidence>
<name>A0A0F7UJK6_NEOCL</name>
<reference evidence="2" key="1">
    <citation type="journal article" date="2015" name="PLoS ONE">
        <title>Comprehensive Evaluation of Toxoplasma gondii VEG and Neospora caninum LIV Genomes with Tachyzoite Stage Transcriptome and Proteome Defines Novel Transcript Features.</title>
        <authorList>
            <person name="Ramaprasad A."/>
            <person name="Mourier T."/>
            <person name="Naeem R."/>
            <person name="Malas T.B."/>
            <person name="Moussa E."/>
            <person name="Panigrahi A."/>
            <person name="Vermont S.J."/>
            <person name="Otto T.D."/>
            <person name="Wastling J."/>
            <person name="Pain A."/>
        </authorList>
    </citation>
    <scope>NUCLEOTIDE SEQUENCE</scope>
    <source>
        <strain evidence="2">Liverpool</strain>
    </source>
</reference>
<feature type="compositionally biased region" description="Low complexity" evidence="1">
    <location>
        <begin position="21"/>
        <end position="47"/>
    </location>
</feature>
<evidence type="ECO:0000256" key="1">
    <source>
        <dbReference type="SAM" id="MobiDB-lite"/>
    </source>
</evidence>
<feature type="region of interest" description="Disordered" evidence="1">
    <location>
        <begin position="927"/>
        <end position="948"/>
    </location>
</feature>
<gene>
    <name evidence="2" type="ORF">BN1204_040680</name>
</gene>
<feature type="compositionally biased region" description="Low complexity" evidence="1">
    <location>
        <begin position="1168"/>
        <end position="1187"/>
    </location>
</feature>
<feature type="region of interest" description="Disordered" evidence="1">
    <location>
        <begin position="368"/>
        <end position="394"/>
    </location>
</feature>
<protein>
    <submittedName>
        <fullName evidence="2">Uncharacterized protein</fullName>
    </submittedName>
</protein>
<feature type="region of interest" description="Disordered" evidence="1">
    <location>
        <begin position="833"/>
        <end position="870"/>
    </location>
</feature>
<feature type="compositionally biased region" description="Low complexity" evidence="1">
    <location>
        <begin position="845"/>
        <end position="855"/>
    </location>
</feature>
<feature type="compositionally biased region" description="Basic and acidic residues" evidence="1">
    <location>
        <begin position="91"/>
        <end position="109"/>
    </location>
</feature>
<feature type="region of interest" description="Disordered" evidence="1">
    <location>
        <begin position="1165"/>
        <end position="1191"/>
    </location>
</feature>
<organism evidence="2">
    <name type="scientific">Neospora caninum (strain Liverpool)</name>
    <dbReference type="NCBI Taxonomy" id="572307"/>
    <lineage>
        <taxon>Eukaryota</taxon>
        <taxon>Sar</taxon>
        <taxon>Alveolata</taxon>
        <taxon>Apicomplexa</taxon>
        <taxon>Conoidasida</taxon>
        <taxon>Coccidia</taxon>
        <taxon>Eucoccidiorida</taxon>
        <taxon>Eimeriorina</taxon>
        <taxon>Sarcocystidae</taxon>
        <taxon>Neospora</taxon>
    </lineage>
</organism>
<feature type="compositionally biased region" description="Low complexity" evidence="1">
    <location>
        <begin position="377"/>
        <end position="392"/>
    </location>
</feature>
<feature type="compositionally biased region" description="Low complexity" evidence="1">
    <location>
        <begin position="663"/>
        <end position="674"/>
    </location>
</feature>
<feature type="compositionally biased region" description="Basic and acidic residues" evidence="1">
    <location>
        <begin position="675"/>
        <end position="689"/>
    </location>
</feature>
<sequence>MVERGIDGALPPTRVNEGDGPSPSSLPAAPPTSSSSTSSPLSSSLSSVTGCGASPARDGADAECAPPAKRARVSHEGSACLSKNGEPPSGEEAKTGKRGESVEAAEGVRPEPGGTEARDGVAPLPDEAAAARQREEERLRRIHLEEKQKQLYTSFLPPGMLNGFVSAALSLDASGTLSAAAGAAPSADASLVGCTYTPDSGVAEGSPVSRQPDGELASPSCLKASRDPQSPCDALLASDRESLLTFASLFHLLVSGRGIDARELQGAADADKREAEAAALGDGGDAETAMNGVQMSTGLRLNGDFVSAQRSESKSSNAWKEKVLEDDSFGERARETAVQMASSPLVFLRGRHSRELLVRRLLRQLRGEDAEGRKDGSAGASGAGSKTPPSSGVHPPPTVLFEAWMKALKIFLSFLTSSALVGSNAKALALVAVFELLLLLLSPEEGLPSSPSSSGACASRASPVAAANKASEGEGQPADGGPKGVGREGASRPVLDFNNFADLLVEFVRAVPLRQIGAVISFLERNKSSLIAAFRRKGRECLASGGSRQPDTAQAKRALQAAGAKVIGMVKSIEEPLMHANEKQYIFALRRLLMETLSLTHAGLSNRTMQRAEATPVVLDSPEAWSALSQFEAGEESPAFAASSSDRSRSKKTSGKVSPPQVAASGREAAAQSAKGHESEPKTEEKKGNDSLASGVGACSYTIYAAYGKALAFLQAPDLVLEQPADTVADVLSSLDTLLSYFQKHPAVASVNLATESRVPGVSTPSVAEGDPGESESRRAGDNLLLLSSSGNPHYLSAGAFRERVDTPFFRRELLASACVAFHFLGQAGPGLLEKRDKGDGDPSAAPQGAKAPAGAKKETGRPAGGETGVTAQRMQQKIRESYSALSDKTKKTLGALETRVWSLAAEAFKSPAHAVLPSGSSSRLPSLSCASLATSPPPGGASQASKLGAPAPAACAARRQASGGSFRRVSDSERKTNAVEKLLQTEQLWLCWKERNCFDSVLKPVGSDTLAFSAADVPPPALLPFAVQTALSTLNPQKGSEPKKGSAPQTSPLTRDGKGTEKNPREKTDKTQAKDNKGDAKNGKDSETRATTGPREEAAEEPKAEEKEDTDIPGKLLNEAQKLAKQAEMAKGSWWPEAPGGANKPRRDSAIMRRLVQWLHAWEAAESGSSDSSVPLSSAEPLSPSEETGDVAHAWRRGLAVPGPLNLLRQGEDWFTSDSRDSPANYDDLLFMDKLRVKLKDLVKKMDDDDNPDNDVEEEERSKHNPVFSLRLQRLFALFYGDAYVAMSYKDTKCEDLRQAIAEYDTTGLTARLGVRPVGKRPVPSAANDRPEKKES</sequence>
<feature type="compositionally biased region" description="Basic and acidic residues" evidence="1">
    <location>
        <begin position="1056"/>
        <end position="1113"/>
    </location>
</feature>
<feature type="region of interest" description="Disordered" evidence="1">
    <location>
        <begin position="637"/>
        <end position="691"/>
    </location>
</feature>
<feature type="region of interest" description="Disordered" evidence="1">
    <location>
        <begin position="1317"/>
        <end position="1337"/>
    </location>
</feature>
<feature type="compositionally biased region" description="Low complexity" evidence="1">
    <location>
        <begin position="450"/>
        <end position="470"/>
    </location>
</feature>
<feature type="region of interest" description="Disordered" evidence="1">
    <location>
        <begin position="760"/>
        <end position="779"/>
    </location>
</feature>